<gene>
    <name evidence="2" type="ORF">CVO96_11185</name>
</gene>
<reference evidence="2 3" key="1">
    <citation type="submission" date="2018-01" db="EMBL/GenBank/DDBJ databases">
        <title>Deinococcus koreensis sp. nov., a radiation-resistant bacterium isolated from river water.</title>
        <authorList>
            <person name="Choi A."/>
        </authorList>
    </citation>
    <scope>NUCLEOTIDE SEQUENCE [LARGE SCALE GENOMIC DNA]</scope>
    <source>
        <strain evidence="2 3">SJW1-2</strain>
    </source>
</reference>
<feature type="transmembrane region" description="Helical" evidence="1">
    <location>
        <begin position="21"/>
        <end position="43"/>
    </location>
</feature>
<dbReference type="EMBL" id="PPPD01000001">
    <property type="protein sequence ID" value="PNY81863.1"/>
    <property type="molecule type" value="Genomic_DNA"/>
</dbReference>
<dbReference type="SUPFAM" id="SSF52540">
    <property type="entry name" value="P-loop containing nucleoside triphosphate hydrolases"/>
    <property type="match status" value="1"/>
</dbReference>
<feature type="transmembrane region" description="Helical" evidence="1">
    <location>
        <begin position="251"/>
        <end position="271"/>
    </location>
</feature>
<dbReference type="PANTHER" id="PTHR32309">
    <property type="entry name" value="TYROSINE-PROTEIN KINASE"/>
    <property type="match status" value="1"/>
</dbReference>
<dbReference type="AlphaFoldDB" id="A0A2K3UZB3"/>
<dbReference type="Gene3D" id="3.40.50.300">
    <property type="entry name" value="P-loop containing nucleotide triphosphate hydrolases"/>
    <property type="match status" value="1"/>
</dbReference>
<dbReference type="RefSeq" id="WP_103312304.1">
    <property type="nucleotide sequence ID" value="NZ_PPPD01000001.1"/>
</dbReference>
<protein>
    <submittedName>
        <fullName evidence="2">Uncharacterized protein</fullName>
    </submittedName>
</protein>
<keyword evidence="1" id="KW-0812">Transmembrane</keyword>
<dbReference type="InterPro" id="IPR027417">
    <property type="entry name" value="P-loop_NTPase"/>
</dbReference>
<dbReference type="InterPro" id="IPR050445">
    <property type="entry name" value="Bact_polysacc_biosynth/exp"/>
</dbReference>
<sequence length="544" mass="57351">MLPARPHTPPDWSAQRFLNAFLSRAPLILGGAALLTLGTYASLARQPPQYQAVSSLMAAPGETADSVVTTAPALPSGAVEQALHSQSLVQDMIIRLRRSGLDADTVARLSADLRRELSEQDFARLGVRAQLNDQQGGTYIVAARGGSPQEAKVLADTAVDALLAWDQARAVQSVTRLQRSLRSYLASVDRRLAATPDIGRRQALLQARQGASDRLAQLEQVQEAASGTLSPLASAVAPARPVSASPLRRTVLTFVLATLLGTVLAALWPTGRARGRGRPLRGVPELGWLPRFGPTELHLNQSAAQPIASWPASLRRAVSLLRSNLLAQLPPGTRRVVLTAPRPTTDQSTVTALLACSLAETGQRVLLIDAQPHPAQAQLWNVEPRWQPLSGASDKAPPASTLAEALLAPEGARARNVAPGIDLLGGPDTPRAAFALAQVEQLDLLLSRWGEAYDTVLIDAPALSVSQDAALLGGGRRSLLLLVDDTENRGGTLGTVPDAVPDSAAGVLGVVWSNVSQTWLGALAARSRGQEPALRRAAADSEGL</sequence>
<dbReference type="PANTHER" id="PTHR32309:SF31">
    <property type="entry name" value="CAPSULAR EXOPOLYSACCHARIDE FAMILY"/>
    <property type="match status" value="1"/>
</dbReference>
<dbReference type="OrthoDB" id="9794577at2"/>
<proteinExistence type="predicted"/>
<dbReference type="Proteomes" id="UP000236379">
    <property type="component" value="Unassembled WGS sequence"/>
</dbReference>
<evidence type="ECO:0000256" key="1">
    <source>
        <dbReference type="SAM" id="Phobius"/>
    </source>
</evidence>
<comment type="caution">
    <text evidence="2">The sequence shown here is derived from an EMBL/GenBank/DDBJ whole genome shotgun (WGS) entry which is preliminary data.</text>
</comment>
<keyword evidence="1" id="KW-1133">Transmembrane helix</keyword>
<name>A0A2K3UZB3_9DEIO</name>
<keyword evidence="3" id="KW-1185">Reference proteome</keyword>
<keyword evidence="1" id="KW-0472">Membrane</keyword>
<organism evidence="2 3">
    <name type="scientific">Deinococcus koreensis</name>
    <dbReference type="NCBI Taxonomy" id="2054903"/>
    <lineage>
        <taxon>Bacteria</taxon>
        <taxon>Thermotogati</taxon>
        <taxon>Deinococcota</taxon>
        <taxon>Deinococci</taxon>
        <taxon>Deinococcales</taxon>
        <taxon>Deinococcaceae</taxon>
        <taxon>Deinococcus</taxon>
    </lineage>
</organism>
<accession>A0A2K3UZB3</accession>
<evidence type="ECO:0000313" key="2">
    <source>
        <dbReference type="EMBL" id="PNY81863.1"/>
    </source>
</evidence>
<evidence type="ECO:0000313" key="3">
    <source>
        <dbReference type="Proteomes" id="UP000236379"/>
    </source>
</evidence>